<protein>
    <submittedName>
        <fullName evidence="3">DUF1648 domain-containing protein</fullName>
    </submittedName>
</protein>
<dbReference type="Pfam" id="PF07853">
    <property type="entry name" value="DUF1648"/>
    <property type="match status" value="1"/>
</dbReference>
<dbReference type="EMBL" id="JAOWLO010000004">
    <property type="protein sequence ID" value="MDG5048902.1"/>
    <property type="molecule type" value="Genomic_DNA"/>
</dbReference>
<keyword evidence="1" id="KW-0812">Transmembrane</keyword>
<comment type="caution">
    <text evidence="3">The sequence shown here is derived from an EMBL/GenBank/DDBJ whole genome shotgun (WGS) entry which is preliminary data.</text>
</comment>
<evidence type="ECO:0000313" key="3">
    <source>
        <dbReference type="EMBL" id="MDG5048902.1"/>
    </source>
</evidence>
<dbReference type="AlphaFoldDB" id="A0AB35KCS1"/>
<feature type="transmembrane region" description="Helical" evidence="1">
    <location>
        <begin position="12"/>
        <end position="33"/>
    </location>
</feature>
<keyword evidence="1" id="KW-0472">Membrane</keyword>
<reference evidence="3" key="1">
    <citation type="submission" date="2022-10" db="EMBL/GenBank/DDBJ databases">
        <authorList>
            <person name="Turner M.S."/>
            <person name="Huang W."/>
        </authorList>
    </citation>
    <scope>NUCLEOTIDE SEQUENCE</scope>
    <source>
        <strain evidence="3">593</strain>
    </source>
</reference>
<gene>
    <name evidence="3" type="ORF">OGZ38_07075</name>
</gene>
<dbReference type="InterPro" id="IPR012867">
    <property type="entry name" value="DUF1648"/>
</dbReference>
<keyword evidence="1" id="KW-1133">Transmembrane helix</keyword>
<feature type="transmembrane region" description="Helical" evidence="1">
    <location>
        <begin position="93"/>
        <end position="116"/>
    </location>
</feature>
<dbReference type="Proteomes" id="UP001152820">
    <property type="component" value="Unassembled WGS sequence"/>
</dbReference>
<organism evidence="3 4">
    <name type="scientific">Lactococcus lactis</name>
    <dbReference type="NCBI Taxonomy" id="1358"/>
    <lineage>
        <taxon>Bacteria</taxon>
        <taxon>Bacillati</taxon>
        <taxon>Bacillota</taxon>
        <taxon>Bacilli</taxon>
        <taxon>Lactobacillales</taxon>
        <taxon>Streptococcaceae</taxon>
        <taxon>Lactococcus</taxon>
    </lineage>
</organism>
<sequence>MKFLIFIDRVYPKIMTFFLLLALPLSVISLYLYMNLPDIIPIQFGITLIPSNWGSKATIFIFPIVLLLVPTFMSKKTINSQEKSITGRIATEIIMLIVLAVILIMMIGAYCLYFKMI</sequence>
<feature type="domain" description="DUF1648" evidence="2">
    <location>
        <begin position="27"/>
        <end position="66"/>
    </location>
</feature>
<accession>A0AB35KCS1</accession>
<evidence type="ECO:0000259" key="2">
    <source>
        <dbReference type="Pfam" id="PF07853"/>
    </source>
</evidence>
<evidence type="ECO:0000256" key="1">
    <source>
        <dbReference type="SAM" id="Phobius"/>
    </source>
</evidence>
<evidence type="ECO:0000313" key="4">
    <source>
        <dbReference type="Proteomes" id="UP001152820"/>
    </source>
</evidence>
<dbReference type="RefSeq" id="WP_278200094.1">
    <property type="nucleotide sequence ID" value="NZ_JAOWLO010000004.1"/>
</dbReference>
<proteinExistence type="predicted"/>
<reference evidence="3" key="2">
    <citation type="journal article" date="2023" name="Food Microbiol.">
        <title>Evaluation of the fermentation potential of lactic acid bacteria isolated from herbs, fruits and vegetables as starter cultures in nut-based milk alternatives.</title>
        <authorList>
            <person name="Huang W."/>
            <person name="Dong A."/>
            <person name="Pham H.T."/>
            <person name="Zhou C."/>
            <person name="Huo Z."/>
            <person name="Watjen A.P."/>
            <person name="Prakash S."/>
            <person name="Bang-Berthelsen C.H."/>
            <person name="Turner M.S."/>
        </authorList>
    </citation>
    <scope>NUCLEOTIDE SEQUENCE</scope>
    <source>
        <strain evidence="3">593</strain>
    </source>
</reference>
<name>A0AB35KCS1_9LACT</name>
<feature type="transmembrane region" description="Helical" evidence="1">
    <location>
        <begin position="53"/>
        <end position="72"/>
    </location>
</feature>